<proteinExistence type="predicted"/>
<accession>A0A8S4QA80</accession>
<sequence>MEIERQLNLKLRDEMNKIKRDLEFERERNERLQEQITTAKTEYEKVNKKNKRIVKTNTSLTDDLTQCMAEHDKLLVAQIGWETNAQETAKNMKLLEARIQKEINEKESAMREVKQRTEELKEVKQKLCVLETRELTNINRLNAEKLNPYATEEIVIKQLGTNAVGSGPPTSRLYRDNYVLKSCKMGAPKVLLENGQLGIWFQSKYVFVALTSLNDLFKRNCFCFYIYRVRKEKHTLNMTW</sequence>
<feature type="coiled-coil region" evidence="1">
    <location>
        <begin position="1"/>
        <end position="49"/>
    </location>
</feature>
<protein>
    <submittedName>
        <fullName evidence="2">Uncharacterized protein</fullName>
    </submittedName>
</protein>
<gene>
    <name evidence="2" type="ORF">OFUS_LOCUS26808</name>
</gene>
<dbReference type="AlphaFoldDB" id="A0A8S4QA80"/>
<comment type="caution">
    <text evidence="2">The sequence shown here is derived from an EMBL/GenBank/DDBJ whole genome shotgun (WGS) entry which is preliminary data.</text>
</comment>
<evidence type="ECO:0000313" key="2">
    <source>
        <dbReference type="EMBL" id="CAH1803197.1"/>
    </source>
</evidence>
<name>A0A8S4QA80_OWEFU</name>
<dbReference type="Proteomes" id="UP000749559">
    <property type="component" value="Unassembled WGS sequence"/>
</dbReference>
<feature type="coiled-coil region" evidence="1">
    <location>
        <begin position="85"/>
        <end position="126"/>
    </location>
</feature>
<dbReference type="EMBL" id="CAIIXF020000308">
    <property type="protein sequence ID" value="CAH1803197.1"/>
    <property type="molecule type" value="Genomic_DNA"/>
</dbReference>
<organism evidence="2 3">
    <name type="scientific">Owenia fusiformis</name>
    <name type="common">Polychaete worm</name>
    <dbReference type="NCBI Taxonomy" id="6347"/>
    <lineage>
        <taxon>Eukaryota</taxon>
        <taxon>Metazoa</taxon>
        <taxon>Spiralia</taxon>
        <taxon>Lophotrochozoa</taxon>
        <taxon>Annelida</taxon>
        <taxon>Polychaeta</taxon>
        <taxon>Sedentaria</taxon>
        <taxon>Canalipalpata</taxon>
        <taxon>Sabellida</taxon>
        <taxon>Oweniida</taxon>
        <taxon>Oweniidae</taxon>
        <taxon>Owenia</taxon>
    </lineage>
</organism>
<evidence type="ECO:0000256" key="1">
    <source>
        <dbReference type="SAM" id="Coils"/>
    </source>
</evidence>
<keyword evidence="1" id="KW-0175">Coiled coil</keyword>
<reference evidence="2" key="1">
    <citation type="submission" date="2022-03" db="EMBL/GenBank/DDBJ databases">
        <authorList>
            <person name="Martin C."/>
        </authorList>
    </citation>
    <scope>NUCLEOTIDE SEQUENCE</scope>
</reference>
<evidence type="ECO:0000313" key="3">
    <source>
        <dbReference type="Proteomes" id="UP000749559"/>
    </source>
</evidence>
<keyword evidence="3" id="KW-1185">Reference proteome</keyword>